<dbReference type="OrthoDB" id="8673861at2"/>
<evidence type="ECO:0000313" key="4">
    <source>
        <dbReference type="EMBL" id="EPX83436.1"/>
    </source>
</evidence>
<dbReference type="GO" id="GO:0030246">
    <property type="term" value="F:carbohydrate binding"/>
    <property type="evidence" value="ECO:0007669"/>
    <property type="project" value="TreeGrafter"/>
</dbReference>
<dbReference type="GO" id="GO:0030288">
    <property type="term" value="C:outer membrane-bounded periplasmic space"/>
    <property type="evidence" value="ECO:0007669"/>
    <property type="project" value="InterPro"/>
</dbReference>
<reference evidence="5" key="1">
    <citation type="journal article" date="2014" name="Stand. Genomic Sci.">
        <title>Genome sequence of the exopolysaccharide-producing Salipiger mucosus type strain (DSM 16094(T)), a moderately halophilic member of the Roseobacter clade.</title>
        <authorList>
            <person name="Riedel T."/>
            <person name="Spring S."/>
            <person name="Fiebig A."/>
            <person name="Petersen J."/>
            <person name="Kyrpides N.C."/>
            <person name="Goker M."/>
            <person name="Klenk H.P."/>
        </authorList>
    </citation>
    <scope>NUCLEOTIDE SEQUENCE [LARGE SCALE GENOMIC DNA]</scope>
    <source>
        <strain evidence="5">DSM 16094</strain>
    </source>
</reference>
<dbReference type="EMBL" id="APVH01000015">
    <property type="protein sequence ID" value="EPX83436.1"/>
    <property type="molecule type" value="Genomic_DNA"/>
</dbReference>
<dbReference type="CDD" id="cd13603">
    <property type="entry name" value="PBP2_TRAP_Siap_TeaA_like"/>
    <property type="match status" value="1"/>
</dbReference>
<dbReference type="STRING" id="1123237.Salmuc_02044"/>
<dbReference type="NCBIfam" id="TIGR00787">
    <property type="entry name" value="dctP"/>
    <property type="match status" value="1"/>
</dbReference>
<dbReference type="Pfam" id="PF03480">
    <property type="entry name" value="DctP"/>
    <property type="match status" value="1"/>
</dbReference>
<dbReference type="RefSeq" id="WP_020041269.1">
    <property type="nucleotide sequence ID" value="NZ_KE557274.1"/>
</dbReference>
<evidence type="ECO:0000256" key="2">
    <source>
        <dbReference type="ARBA" id="ARBA00022729"/>
    </source>
</evidence>
<evidence type="ECO:0000313" key="5">
    <source>
        <dbReference type="Proteomes" id="UP000015347"/>
    </source>
</evidence>
<dbReference type="InterPro" id="IPR004682">
    <property type="entry name" value="TRAP_DctP"/>
</dbReference>
<dbReference type="NCBIfam" id="NF037995">
    <property type="entry name" value="TRAP_S1"/>
    <property type="match status" value="1"/>
</dbReference>
<name>S9QPR9_9RHOB</name>
<protein>
    <submittedName>
        <fullName evidence="4">TRAP-type C4-dicarboxylate transport system, periplasmic component</fullName>
    </submittedName>
</protein>
<sequence>MKFNHLALSALSLVVSAVAVDAREIRLGHASTEANPRHDAALFLADKVEELSGGELTVSVASNAQLGDDAEMMTALRLGTLDMSISSQGAMASIIEQATVVGLPFLFDSADAAWAVMDGEVGDMLTERAEEKGVIVLGYWDNGIRLITNNARAIVEPADLQGLKIRIPSDPMANDIFSTLGANPVPIPFAETYVALQQGVADGQENPAVNIESQKFQEVQDYISLSYHKWEFLPLLASKMTWAQLTEEEKGWLSEAAAAATEYQRNNANEANERSLEIISEAAEVNEIDTEAFREATAPVYDKWREKYGDFVDALISQSQAHSSEAVSQ</sequence>
<dbReference type="HOGENOM" id="CLU_036176_1_3_5"/>
<dbReference type="InterPro" id="IPR018389">
    <property type="entry name" value="DctP_fam"/>
</dbReference>
<accession>S9QPR9</accession>
<dbReference type="PANTHER" id="PTHR33376">
    <property type="match status" value="1"/>
</dbReference>
<gene>
    <name evidence="4" type="ORF">Salmuc_02044</name>
</gene>
<dbReference type="AlphaFoldDB" id="S9QPR9"/>
<keyword evidence="5" id="KW-1185">Reference proteome</keyword>
<organism evidence="4 5">
    <name type="scientific">Salipiger mucosus DSM 16094</name>
    <dbReference type="NCBI Taxonomy" id="1123237"/>
    <lineage>
        <taxon>Bacteria</taxon>
        <taxon>Pseudomonadati</taxon>
        <taxon>Pseudomonadota</taxon>
        <taxon>Alphaproteobacteria</taxon>
        <taxon>Rhodobacterales</taxon>
        <taxon>Roseobacteraceae</taxon>
        <taxon>Salipiger</taxon>
    </lineage>
</organism>
<comment type="subcellular location">
    <subcellularLocation>
        <location evidence="1">Periplasm</location>
    </subcellularLocation>
</comment>
<proteinExistence type="predicted"/>
<keyword evidence="3" id="KW-0574">Periplasm</keyword>
<evidence type="ECO:0000256" key="1">
    <source>
        <dbReference type="ARBA" id="ARBA00004418"/>
    </source>
</evidence>
<keyword evidence="2" id="KW-0732">Signal</keyword>
<evidence type="ECO:0000256" key="3">
    <source>
        <dbReference type="ARBA" id="ARBA00022764"/>
    </source>
</evidence>
<comment type="caution">
    <text evidence="4">The sequence shown here is derived from an EMBL/GenBank/DDBJ whole genome shotgun (WGS) entry which is preliminary data.</text>
</comment>
<dbReference type="GO" id="GO:0055085">
    <property type="term" value="P:transmembrane transport"/>
    <property type="evidence" value="ECO:0007669"/>
    <property type="project" value="InterPro"/>
</dbReference>
<dbReference type="InterPro" id="IPR038404">
    <property type="entry name" value="TRAP_DctP_sf"/>
</dbReference>
<dbReference type="PIRSF" id="PIRSF006470">
    <property type="entry name" value="DctB"/>
    <property type="match status" value="1"/>
</dbReference>
<dbReference type="PANTHER" id="PTHR33376:SF2">
    <property type="entry name" value="DICARBOXYLATE-BINDING PERIPLASMIC PROTEIN"/>
    <property type="match status" value="1"/>
</dbReference>
<dbReference type="Proteomes" id="UP000015347">
    <property type="component" value="Unassembled WGS sequence"/>
</dbReference>
<dbReference type="Gene3D" id="3.40.190.170">
    <property type="entry name" value="Bacterial extracellular solute-binding protein, family 7"/>
    <property type="match status" value="1"/>
</dbReference>
<dbReference type="eggNOG" id="COG1638">
    <property type="taxonomic scope" value="Bacteria"/>
</dbReference>